<protein>
    <submittedName>
        <fullName evidence="12">Zinc finger protein</fullName>
    </submittedName>
</protein>
<evidence type="ECO:0000256" key="6">
    <source>
        <dbReference type="ARBA" id="ARBA00023242"/>
    </source>
</evidence>
<feature type="compositionally biased region" description="Low complexity" evidence="9">
    <location>
        <begin position="67"/>
        <end position="79"/>
    </location>
</feature>
<feature type="compositionally biased region" description="Polar residues" evidence="9">
    <location>
        <begin position="408"/>
        <end position="422"/>
    </location>
</feature>
<feature type="compositionally biased region" description="Basic residues" evidence="9">
    <location>
        <begin position="95"/>
        <end position="107"/>
    </location>
</feature>
<evidence type="ECO:0000259" key="10">
    <source>
        <dbReference type="PROSITE" id="PS50119"/>
    </source>
</evidence>
<reference evidence="12" key="1">
    <citation type="submission" date="2022-05" db="EMBL/GenBank/DDBJ databases">
        <title>The Musa troglodytarum L. genome provides insights into the mechanism of non-climacteric behaviour and enrichment of carotenoids.</title>
        <authorList>
            <person name="Wang J."/>
        </authorList>
    </citation>
    <scope>NUCLEOTIDE SEQUENCE</scope>
    <source>
        <tissue evidence="12">Leaf</tissue>
    </source>
</reference>
<dbReference type="Proteomes" id="UP001055439">
    <property type="component" value="Chromosome 4"/>
</dbReference>
<evidence type="ECO:0000313" key="13">
    <source>
        <dbReference type="Proteomes" id="UP001055439"/>
    </source>
</evidence>
<keyword evidence="6 8" id="KW-0539">Nucleus</keyword>
<evidence type="ECO:0000256" key="9">
    <source>
        <dbReference type="SAM" id="MobiDB-lite"/>
    </source>
</evidence>
<evidence type="ECO:0000256" key="7">
    <source>
        <dbReference type="PROSITE-ProRule" id="PRU00024"/>
    </source>
</evidence>
<dbReference type="PROSITE" id="PS51017">
    <property type="entry name" value="CCT"/>
    <property type="match status" value="1"/>
</dbReference>
<comment type="subcellular location">
    <subcellularLocation>
        <location evidence="1 8">Nucleus</location>
    </subcellularLocation>
</comment>
<dbReference type="CDD" id="cd19821">
    <property type="entry name" value="Bbox1_BBX-like"/>
    <property type="match status" value="1"/>
</dbReference>
<evidence type="ECO:0000256" key="8">
    <source>
        <dbReference type="PROSITE-ProRule" id="PRU00357"/>
    </source>
</evidence>
<dbReference type="GO" id="GO:0008270">
    <property type="term" value="F:zinc ion binding"/>
    <property type="evidence" value="ECO:0007669"/>
    <property type="project" value="UniProtKB-KW"/>
</dbReference>
<keyword evidence="13" id="KW-1185">Reference proteome</keyword>
<dbReference type="GO" id="GO:0006355">
    <property type="term" value="P:regulation of DNA-templated transcription"/>
    <property type="evidence" value="ECO:0007669"/>
    <property type="project" value="TreeGrafter"/>
</dbReference>
<dbReference type="PANTHER" id="PTHR31874:SF1">
    <property type="entry name" value="ZINC FINGER PROTEIN CONSTANS-LIKE 6"/>
    <property type="match status" value="1"/>
</dbReference>
<dbReference type="OrthoDB" id="153872at2759"/>
<accession>A0A9E7FTF1</accession>
<dbReference type="EMBL" id="CP097506">
    <property type="protein sequence ID" value="URD99657.1"/>
    <property type="molecule type" value="Genomic_DNA"/>
</dbReference>
<evidence type="ECO:0000256" key="2">
    <source>
        <dbReference type="ARBA" id="ARBA00010024"/>
    </source>
</evidence>
<sequence>MSYAEMQRSAGAVAARTARACDSCLRRRARWFCEADDAFLCQSCDASVHSANPLARRHRRVRLDTASCSSPSSSSSSPPTDDVSGDHSMPPWLHGFKRKPRTPRGKPGRALAAAKVETLVPDLEAMSAEENQSNEEEQLLHCVPTLDHLLIESCSQHPLDHGSPSEDDVKPALQLAGFAHASAADGLAGFRPSDLDLAEFASDMEALLGRGLDDHSFCIDGLGLADATLEDGGMEHVKVEDGDAASGFGAEIALSKDTMVLDFGSRTATMAVQVKDHKPSQEAAARRRPTLRLDYEAVIAAWSSNGCSPWTDGERPQFPPSDTWADFLTTEAGGGGEVQGMYQQAGHMAVVDGGREARVSRYREKRRTRLFSKKIRYEVRKLNAEKRPRMKGRFVKQAAFPAAAAAPTSSCRRSSRNQTPPS</sequence>
<evidence type="ECO:0000313" key="12">
    <source>
        <dbReference type="EMBL" id="URD99657.1"/>
    </source>
</evidence>
<dbReference type="Pfam" id="PF06203">
    <property type="entry name" value="CCT"/>
    <property type="match status" value="1"/>
</dbReference>
<feature type="region of interest" description="Disordered" evidence="9">
    <location>
        <begin position="65"/>
        <end position="109"/>
    </location>
</feature>
<keyword evidence="4 7" id="KW-0863">Zinc-finger</keyword>
<dbReference type="PANTHER" id="PTHR31874">
    <property type="entry name" value="CCT MOTIF FAMILY PROTEIN, EXPRESSED"/>
    <property type="match status" value="1"/>
</dbReference>
<evidence type="ECO:0000256" key="3">
    <source>
        <dbReference type="ARBA" id="ARBA00022723"/>
    </source>
</evidence>
<dbReference type="AlphaFoldDB" id="A0A9E7FTF1"/>
<name>A0A9E7FTF1_9LILI</name>
<dbReference type="InterPro" id="IPR052453">
    <property type="entry name" value="CONSTANS-like_ZF"/>
</dbReference>
<keyword evidence="5" id="KW-0862">Zinc</keyword>
<evidence type="ECO:0000256" key="4">
    <source>
        <dbReference type="ARBA" id="ARBA00022771"/>
    </source>
</evidence>
<gene>
    <name evidence="12" type="ORF">MUK42_30732</name>
</gene>
<feature type="region of interest" description="Disordered" evidence="9">
    <location>
        <begin position="399"/>
        <end position="422"/>
    </location>
</feature>
<dbReference type="Pfam" id="PF00643">
    <property type="entry name" value="zf-B_box"/>
    <property type="match status" value="1"/>
</dbReference>
<evidence type="ECO:0000259" key="11">
    <source>
        <dbReference type="PROSITE" id="PS51017"/>
    </source>
</evidence>
<keyword evidence="3" id="KW-0479">Metal-binding</keyword>
<organism evidence="12 13">
    <name type="scientific">Musa troglodytarum</name>
    <name type="common">fe'i banana</name>
    <dbReference type="NCBI Taxonomy" id="320322"/>
    <lineage>
        <taxon>Eukaryota</taxon>
        <taxon>Viridiplantae</taxon>
        <taxon>Streptophyta</taxon>
        <taxon>Embryophyta</taxon>
        <taxon>Tracheophyta</taxon>
        <taxon>Spermatophyta</taxon>
        <taxon>Magnoliopsida</taxon>
        <taxon>Liliopsida</taxon>
        <taxon>Zingiberales</taxon>
        <taxon>Musaceae</taxon>
        <taxon>Musa</taxon>
    </lineage>
</organism>
<feature type="domain" description="CCT" evidence="11">
    <location>
        <begin position="355"/>
        <end position="397"/>
    </location>
</feature>
<dbReference type="InterPro" id="IPR049808">
    <property type="entry name" value="CONSTANS-like_Bbox1"/>
</dbReference>
<proteinExistence type="inferred from homology"/>
<evidence type="ECO:0000256" key="5">
    <source>
        <dbReference type="ARBA" id="ARBA00022833"/>
    </source>
</evidence>
<evidence type="ECO:0000256" key="1">
    <source>
        <dbReference type="ARBA" id="ARBA00004123"/>
    </source>
</evidence>
<dbReference type="GO" id="GO:0005634">
    <property type="term" value="C:nucleus"/>
    <property type="evidence" value="ECO:0007669"/>
    <property type="project" value="UniProtKB-SubCell"/>
</dbReference>
<comment type="similarity">
    <text evidence="2">Belongs to the CONSTANS family.</text>
</comment>
<dbReference type="InterPro" id="IPR000315">
    <property type="entry name" value="Znf_B-box"/>
</dbReference>
<feature type="domain" description="B box-type" evidence="10">
    <location>
        <begin position="16"/>
        <end position="63"/>
    </location>
</feature>
<dbReference type="InterPro" id="IPR010402">
    <property type="entry name" value="CCT_domain"/>
</dbReference>
<dbReference type="PROSITE" id="PS50119">
    <property type="entry name" value="ZF_BBOX"/>
    <property type="match status" value="1"/>
</dbReference>
<dbReference type="SMART" id="SM00336">
    <property type="entry name" value="BBOX"/>
    <property type="match status" value="1"/>
</dbReference>